<dbReference type="InterPro" id="IPR033469">
    <property type="entry name" value="CYTH-like_dom_sf"/>
</dbReference>
<dbReference type="PANTHER" id="PTHR14586:SF1">
    <property type="entry name" value="THIAMINE-TRIPHOSPHATASE"/>
    <property type="match status" value="1"/>
</dbReference>
<dbReference type="GO" id="GO:0042357">
    <property type="term" value="P:thiamine diphosphate metabolic process"/>
    <property type="evidence" value="ECO:0007669"/>
    <property type="project" value="TreeGrafter"/>
</dbReference>
<feature type="compositionally biased region" description="Polar residues" evidence="1">
    <location>
        <begin position="222"/>
        <end position="248"/>
    </location>
</feature>
<evidence type="ECO:0000313" key="2">
    <source>
        <dbReference type="EMBL" id="KAG8630644.1"/>
    </source>
</evidence>
<dbReference type="AlphaFoldDB" id="A0A8K0PM44"/>
<evidence type="ECO:0000313" key="3">
    <source>
        <dbReference type="Proteomes" id="UP000809789"/>
    </source>
</evidence>
<keyword evidence="3" id="KW-1185">Reference proteome</keyword>
<comment type="caution">
    <text evidence="2">The sequence shown here is derived from an EMBL/GenBank/DDBJ whole genome shotgun (WGS) entry which is preliminary data.</text>
</comment>
<dbReference type="GO" id="GO:0000287">
    <property type="term" value="F:magnesium ion binding"/>
    <property type="evidence" value="ECO:0007669"/>
    <property type="project" value="TreeGrafter"/>
</dbReference>
<dbReference type="Gene3D" id="2.40.320.10">
    <property type="entry name" value="Hypothetical Protein Pfu-838710-001"/>
    <property type="match status" value="1"/>
</dbReference>
<protein>
    <recommendedName>
        <fullName evidence="4">CYTH domain-containing protein</fullName>
    </recommendedName>
</protein>
<feature type="compositionally biased region" description="Low complexity" evidence="1">
    <location>
        <begin position="270"/>
        <end position="288"/>
    </location>
</feature>
<proteinExistence type="predicted"/>
<dbReference type="OrthoDB" id="442176at2759"/>
<dbReference type="PANTHER" id="PTHR14586">
    <property type="entry name" value="THIAMINE-TRIPHOSPHATASE"/>
    <property type="match status" value="1"/>
</dbReference>
<name>A0A8K0PM44_9PEZI</name>
<reference evidence="2" key="1">
    <citation type="submission" date="2021-07" db="EMBL/GenBank/DDBJ databases">
        <title>Elsinoe batatas strain:CRI-CJ2 Genome sequencing and assembly.</title>
        <authorList>
            <person name="Huang L."/>
        </authorList>
    </citation>
    <scope>NUCLEOTIDE SEQUENCE</scope>
    <source>
        <strain evidence="2">CRI-CJ2</strain>
    </source>
</reference>
<evidence type="ECO:0000256" key="1">
    <source>
        <dbReference type="SAM" id="MobiDB-lite"/>
    </source>
</evidence>
<dbReference type="Proteomes" id="UP000809789">
    <property type="component" value="Unassembled WGS sequence"/>
</dbReference>
<organism evidence="2 3">
    <name type="scientific">Elsinoe batatas</name>
    <dbReference type="NCBI Taxonomy" id="2601811"/>
    <lineage>
        <taxon>Eukaryota</taxon>
        <taxon>Fungi</taxon>
        <taxon>Dikarya</taxon>
        <taxon>Ascomycota</taxon>
        <taxon>Pezizomycotina</taxon>
        <taxon>Dothideomycetes</taxon>
        <taxon>Dothideomycetidae</taxon>
        <taxon>Myriangiales</taxon>
        <taxon>Elsinoaceae</taxon>
        <taxon>Elsinoe</taxon>
    </lineage>
</organism>
<evidence type="ECO:0008006" key="4">
    <source>
        <dbReference type="Google" id="ProtNLM"/>
    </source>
</evidence>
<accession>A0A8K0PM44</accession>
<dbReference type="GO" id="GO:0050333">
    <property type="term" value="F:thiamine triphosphate phosphatase activity"/>
    <property type="evidence" value="ECO:0007669"/>
    <property type="project" value="InterPro"/>
</dbReference>
<dbReference type="SUPFAM" id="SSF55154">
    <property type="entry name" value="CYTH-like phosphatases"/>
    <property type="match status" value="1"/>
</dbReference>
<feature type="region of interest" description="Disordered" evidence="1">
    <location>
        <begin position="268"/>
        <end position="297"/>
    </location>
</feature>
<dbReference type="InterPro" id="IPR039582">
    <property type="entry name" value="THTPA"/>
</dbReference>
<dbReference type="EMBL" id="JAESVG020000002">
    <property type="protein sequence ID" value="KAG8630644.1"/>
    <property type="molecule type" value="Genomic_DNA"/>
</dbReference>
<sequence length="457" mass="49053">MTTSVMSKPLKKALEIERKFPCLSPLFSVNAGSPPFAALRRLPDQRFTDTYLDSHGRLMTEGIYIRRRNGDYEAKISLDGTFTKSKFLEIKGKDDVELYLKKHGIRIGDLAGIARFSTHRKAWIADEEFLVVMDKTCFGHQVGEVEYIGDSEVSTSNEVGSSSSTTPEQMLNATSAFSLAVLLDDALTKIVGFFLHPFVSDIGSTSPTTPSKHLPSNPAAASPTTNQENMTSNDTSEELTSQLNTSSNIYPTDISTSLLTELSSHIVDHPPTIASNNTSPSTPPSEATTHPDHSSTIPLTTLEKHHLALAAHKIDAFMSRYSWAFSPGSSPTKPTSNDLDSSVTNRATTIDGECAGRTTSYSRGGSIVVKHMAAEEAKRVQTEEVVGKLTAYFERYGYPEGWGKGSSLAAASPSVPLGGEAGHGKTGQSAKGKGVGRYAGGNEVVGTGWCGVMDYGL</sequence>
<feature type="region of interest" description="Disordered" evidence="1">
    <location>
        <begin position="205"/>
        <end position="248"/>
    </location>
</feature>
<gene>
    <name evidence="2" type="ORF">KVT40_002263</name>
</gene>